<evidence type="ECO:0000259" key="3">
    <source>
        <dbReference type="SMART" id="SM00382"/>
    </source>
</evidence>
<dbReference type="InterPro" id="IPR003593">
    <property type="entry name" value="AAA+_ATPase"/>
</dbReference>
<keyword evidence="2 4" id="KW-0067">ATP-binding</keyword>
<evidence type="ECO:0000256" key="2">
    <source>
        <dbReference type="ARBA" id="ARBA00022840"/>
    </source>
</evidence>
<evidence type="ECO:0000313" key="4">
    <source>
        <dbReference type="EMBL" id="MCF2563444.1"/>
    </source>
</evidence>
<dbReference type="GO" id="GO:0005524">
    <property type="term" value="F:ATP binding"/>
    <property type="evidence" value="ECO:0007669"/>
    <property type="project" value="UniProtKB-KW"/>
</dbReference>
<reference evidence="4 5" key="1">
    <citation type="submission" date="2020-12" db="EMBL/GenBank/DDBJ databases">
        <title>Whole genome sequences of gut porcine anaerobes.</title>
        <authorList>
            <person name="Kubasova T."/>
            <person name="Jahodarova E."/>
            <person name="Rychlik I."/>
        </authorList>
    </citation>
    <scope>NUCLEOTIDE SEQUENCE [LARGE SCALE GENOMIC DNA]</scope>
    <source>
        <strain evidence="4 5">An925</strain>
    </source>
</reference>
<dbReference type="SMART" id="SM00382">
    <property type="entry name" value="AAA"/>
    <property type="match status" value="1"/>
</dbReference>
<proteinExistence type="predicted"/>
<comment type="caution">
    <text evidence="4">The sequence shown here is derived from an EMBL/GenBank/DDBJ whole genome shotgun (WGS) entry which is preliminary data.</text>
</comment>
<dbReference type="PANTHER" id="PTHR43119:SF1">
    <property type="entry name" value="ABC TRANSPORTER DOMAIN-CONTAINING PROTEIN"/>
    <property type="match status" value="1"/>
</dbReference>
<accession>A0ABS9CFD3</accession>
<organism evidence="4 5">
    <name type="scientific">Xylanibacter brevis</name>
    <dbReference type="NCBI Taxonomy" id="83231"/>
    <lineage>
        <taxon>Bacteria</taxon>
        <taxon>Pseudomonadati</taxon>
        <taxon>Bacteroidota</taxon>
        <taxon>Bacteroidia</taxon>
        <taxon>Bacteroidales</taxon>
        <taxon>Prevotellaceae</taxon>
        <taxon>Xylanibacter</taxon>
    </lineage>
</organism>
<protein>
    <submittedName>
        <fullName evidence="4">ATP-binding cassette domain-containing protein</fullName>
    </submittedName>
</protein>
<dbReference type="InterPro" id="IPR003439">
    <property type="entry name" value="ABC_transporter-like_ATP-bd"/>
</dbReference>
<dbReference type="Pfam" id="PF00005">
    <property type="entry name" value="ABC_tran"/>
    <property type="match status" value="1"/>
</dbReference>
<dbReference type="RefSeq" id="WP_301637825.1">
    <property type="nucleotide sequence ID" value="NZ_JADYTN010000008.1"/>
</dbReference>
<name>A0ABS9CFD3_9BACT</name>
<dbReference type="EMBL" id="JADYTN010000008">
    <property type="protein sequence ID" value="MCF2563444.1"/>
    <property type="molecule type" value="Genomic_DNA"/>
</dbReference>
<dbReference type="PANTHER" id="PTHR43119">
    <property type="entry name" value="ABC TRANSPORT PROTEIN ATP-BINDING COMPONENT-RELATED"/>
    <property type="match status" value="1"/>
</dbReference>
<evidence type="ECO:0000256" key="1">
    <source>
        <dbReference type="ARBA" id="ARBA00022741"/>
    </source>
</evidence>
<sequence length="190" mass="20433">MLELHHVKIDGLLADCSLTVGDGEMVGIYGEAGTGKTTLLRAVLGMVSIDGGHISIDGELLTPLSAPFFRRATAYVPQQLSLVEGYDTIAQCDATVNSLKINSRETSVQESSQGEEDGRTWSQLTADEQFLSLVHRAVGLRKTLVVVDEPSSQISEATRQTVDKMLLEAARNGASVLVVNPLIAQKQIQL</sequence>
<dbReference type="Gene3D" id="3.40.50.300">
    <property type="entry name" value="P-loop containing nucleotide triphosphate hydrolases"/>
    <property type="match status" value="1"/>
</dbReference>
<dbReference type="InterPro" id="IPR027417">
    <property type="entry name" value="P-loop_NTPase"/>
</dbReference>
<gene>
    <name evidence="4" type="ORF">I6E12_04885</name>
</gene>
<evidence type="ECO:0000313" key="5">
    <source>
        <dbReference type="Proteomes" id="UP001200470"/>
    </source>
</evidence>
<feature type="domain" description="AAA+ ATPase" evidence="3">
    <location>
        <begin position="22"/>
        <end position="184"/>
    </location>
</feature>
<dbReference type="Proteomes" id="UP001200470">
    <property type="component" value="Unassembled WGS sequence"/>
</dbReference>
<keyword evidence="1" id="KW-0547">Nucleotide-binding</keyword>
<keyword evidence="5" id="KW-1185">Reference proteome</keyword>
<dbReference type="CDD" id="cd00267">
    <property type="entry name" value="ABC_ATPase"/>
    <property type="match status" value="1"/>
</dbReference>
<dbReference type="SUPFAM" id="SSF52540">
    <property type="entry name" value="P-loop containing nucleoside triphosphate hydrolases"/>
    <property type="match status" value="1"/>
</dbReference>